<evidence type="ECO:0000313" key="15">
    <source>
        <dbReference type="EMBL" id="KYO57561.1"/>
    </source>
</evidence>
<keyword evidence="8 13" id="KW-0235">DNA replication</keyword>
<evidence type="ECO:0000256" key="11">
    <source>
        <dbReference type="ARBA" id="ARBA00023204"/>
    </source>
</evidence>
<dbReference type="InterPro" id="IPR004365">
    <property type="entry name" value="NA-bd_OB_tRNA"/>
</dbReference>
<comment type="subcellular location">
    <subcellularLocation>
        <location evidence="1 13">Cytoplasm</location>
    </subcellularLocation>
</comment>
<dbReference type="RefSeq" id="WP_062761380.1">
    <property type="nucleotide sequence ID" value="NZ_CP121045.1"/>
</dbReference>
<keyword evidence="11 13" id="KW-0234">DNA repair</keyword>
<dbReference type="SMART" id="SM00481">
    <property type="entry name" value="POLIIIAc"/>
    <property type="match status" value="1"/>
</dbReference>
<dbReference type="GO" id="GO:0003676">
    <property type="term" value="F:nucleic acid binding"/>
    <property type="evidence" value="ECO:0007669"/>
    <property type="project" value="InterPro"/>
</dbReference>
<dbReference type="Pfam" id="PF02811">
    <property type="entry name" value="PHP"/>
    <property type="match status" value="1"/>
</dbReference>
<evidence type="ECO:0000256" key="7">
    <source>
        <dbReference type="ARBA" id="ARBA00022695"/>
    </source>
</evidence>
<comment type="function">
    <text evidence="13">DNA polymerase involved in damage-induced mutagenesis and translesion synthesis (TLS). It is not the major replicative DNA polymerase.</text>
</comment>
<dbReference type="Pfam" id="PF14579">
    <property type="entry name" value="HHH_6"/>
    <property type="match status" value="1"/>
</dbReference>
<keyword evidence="9 13" id="KW-0227">DNA damage</keyword>
<evidence type="ECO:0000256" key="9">
    <source>
        <dbReference type="ARBA" id="ARBA00022763"/>
    </source>
</evidence>
<dbReference type="PANTHER" id="PTHR32294">
    <property type="entry name" value="DNA POLYMERASE III SUBUNIT ALPHA"/>
    <property type="match status" value="1"/>
</dbReference>
<evidence type="ECO:0000256" key="4">
    <source>
        <dbReference type="ARBA" id="ARBA00017273"/>
    </source>
</evidence>
<dbReference type="InterPro" id="IPR003141">
    <property type="entry name" value="Pol/His_phosphatase_N"/>
</dbReference>
<dbReference type="Pfam" id="PF17657">
    <property type="entry name" value="DNA_pol3_finger"/>
    <property type="match status" value="1"/>
</dbReference>
<comment type="caution">
    <text evidence="15">The sequence shown here is derived from an EMBL/GenBank/DDBJ whole genome shotgun (WGS) entry which is preliminary data.</text>
</comment>
<evidence type="ECO:0000256" key="6">
    <source>
        <dbReference type="ARBA" id="ARBA00022679"/>
    </source>
</evidence>
<sequence>MQPVTHVEFEITSCFSFLRGASHPEELVATAAAFGYDRVAIADRSSLAGVVRAHVSARKLGLALHVGARLDPEDAPPMLLYPRNREAYGRLCRLLTLGKRRAPKGACRLTLADILAMAEDHEIILLPPMSCPATGPHSDWDAHAAAASRLAAAFPDAVHLAARHLLAGDDDARIARVDALAGRLGIDMIATGDVRMHVPERRMLADVMTCIREHVTIDRAGRRLARNAERHLKPPPEIARRFARYPDALAAARRMSDRLNFRLDELSYEYPMETGLPGETPQQTLERRTREGLAWRYPEGASAGIRKRVETELGLIGRKGYAPYFLTVDEIVRFARDRGILAQGRGSAANSVVCFLLGITAVDPTRVDLLFERFISDARDEPPDIDVDFEHERREEVIQHLYEKYGRDHAALAATVISYRPKSALREVARAMGLDEDTAGRLSGQIWGHSDEPLDREALRAAGIDPDAPRIRATIALARSLLGFPRHLSQHVGGFVLTRRPLEETVPIGNAAMPDRTFVEWDKDDLDALGILKIDVLALGMLTAVRKGFDLIRQTTGQSWTMATLPPEDPAVYDMLCRADAVGVFQVESRAQLNMLPRLKPRTYYDLVIEVAIVRPGPIQGDMVHPYLRRRDGLEPVDYPSDELKAVLQRTMGVPLFQEQAMRIAMVAGGFTGEEADELRRAMAAFRRTGSVNRFHDKLVSGMVARGYDRDFAERCFRQIEGFGEYGFPESHAASFALIVYVSAWMKCHHPAAFTCGLLNSQPMGFYAPAQLVRDAAAHGVEIRAVDIARSDWDCTLEPTTTATGAAGLPALRLGFRLVKGLVEADGRRIAERRPPGGYDSPAAVTRLAGVAPAALMRIAEADGFRGMGLDRRRALWALRRMEAGAALPLFAGLDDGGRPAEAPAPLPPTPAARAMVEDYASTGLTLRRHPITLIRAELDRSGVVPVSALGGITSGRRISVTGLVTTRQRPGTAKGIVFITLEDETGYANLIVRPDIRDRHRVLVHTGRVLTARGRLERSGQIIHLLVETLADAEPMLTAAVGRADDRAAAEHLAALGIRLDATAPTTTAPAGQIRLRSRDFH</sequence>
<dbReference type="Gene3D" id="3.20.20.140">
    <property type="entry name" value="Metal-dependent hydrolases"/>
    <property type="match status" value="1"/>
</dbReference>
<keyword evidence="10 13" id="KW-0239">DNA-directed DNA polymerase</keyword>
<gene>
    <name evidence="13" type="primary">dnaE2</name>
    <name evidence="15" type="ORF">AUP44_02095</name>
</gene>
<dbReference type="CDD" id="cd04485">
    <property type="entry name" value="DnaE_OBF"/>
    <property type="match status" value="1"/>
</dbReference>
<evidence type="ECO:0000256" key="13">
    <source>
        <dbReference type="HAMAP-Rule" id="MF_01902"/>
    </source>
</evidence>
<dbReference type="Pfam" id="PF01336">
    <property type="entry name" value="tRNA_anti-codon"/>
    <property type="match status" value="1"/>
</dbReference>
<dbReference type="EC" id="2.7.7.7" evidence="3 13"/>
<dbReference type="GO" id="GO:0008408">
    <property type="term" value="F:3'-5' exonuclease activity"/>
    <property type="evidence" value="ECO:0007669"/>
    <property type="project" value="InterPro"/>
</dbReference>
<dbReference type="GO" id="GO:0005737">
    <property type="term" value="C:cytoplasm"/>
    <property type="evidence" value="ECO:0007669"/>
    <property type="project" value="UniProtKB-SubCell"/>
</dbReference>
<reference evidence="15 16" key="1">
    <citation type="submission" date="2015-12" db="EMBL/GenBank/DDBJ databases">
        <title>Genome sequence of Tistrella mobilis MCCC 1A02139.</title>
        <authorList>
            <person name="Lu L."/>
            <person name="Lai Q."/>
            <person name="Shao Z."/>
            <person name="Qian P."/>
        </authorList>
    </citation>
    <scope>NUCLEOTIDE SEQUENCE [LARGE SCALE GENOMIC DNA]</scope>
    <source>
        <strain evidence="15 16">MCCC 1A02139</strain>
    </source>
</reference>
<organism evidence="15 16">
    <name type="scientific">Tistrella mobilis</name>
    <dbReference type="NCBI Taxonomy" id="171437"/>
    <lineage>
        <taxon>Bacteria</taxon>
        <taxon>Pseudomonadati</taxon>
        <taxon>Pseudomonadota</taxon>
        <taxon>Alphaproteobacteria</taxon>
        <taxon>Geminicoccales</taxon>
        <taxon>Geminicoccaceae</taxon>
        <taxon>Tistrella</taxon>
    </lineage>
</organism>
<dbReference type="InterPro" id="IPR011708">
    <property type="entry name" value="DNA_pol3_alpha_NTPase_dom"/>
</dbReference>
<evidence type="ECO:0000256" key="5">
    <source>
        <dbReference type="ARBA" id="ARBA00022490"/>
    </source>
</evidence>
<evidence type="ECO:0000256" key="10">
    <source>
        <dbReference type="ARBA" id="ARBA00022932"/>
    </source>
</evidence>
<evidence type="ECO:0000256" key="8">
    <source>
        <dbReference type="ARBA" id="ARBA00022705"/>
    </source>
</evidence>
<comment type="similarity">
    <text evidence="2 13">Belongs to the DNA polymerase type-C family. DnaE2 subfamily.</text>
</comment>
<dbReference type="InterPro" id="IPR004013">
    <property type="entry name" value="PHP_dom"/>
</dbReference>
<dbReference type="NCBIfam" id="TIGR00594">
    <property type="entry name" value="polc"/>
    <property type="match status" value="1"/>
</dbReference>
<name>A0A162LYE5_9PROT</name>
<dbReference type="InterPro" id="IPR040982">
    <property type="entry name" value="DNA_pol3_finger"/>
</dbReference>
<evidence type="ECO:0000313" key="16">
    <source>
        <dbReference type="Proteomes" id="UP000075787"/>
    </source>
</evidence>
<dbReference type="HAMAP" id="MF_01902">
    <property type="entry name" value="DNApol_error_prone"/>
    <property type="match status" value="1"/>
</dbReference>
<evidence type="ECO:0000256" key="2">
    <source>
        <dbReference type="ARBA" id="ARBA00007391"/>
    </source>
</evidence>
<keyword evidence="7 13" id="KW-0548">Nucleotidyltransferase</keyword>
<dbReference type="OrthoDB" id="9803237at2"/>
<keyword evidence="6 13" id="KW-0808">Transferase</keyword>
<evidence type="ECO:0000259" key="14">
    <source>
        <dbReference type="SMART" id="SM00481"/>
    </source>
</evidence>
<evidence type="ECO:0000256" key="3">
    <source>
        <dbReference type="ARBA" id="ARBA00012417"/>
    </source>
</evidence>
<comment type="catalytic activity">
    <reaction evidence="12 13">
        <text>DNA(n) + a 2'-deoxyribonucleoside 5'-triphosphate = DNA(n+1) + diphosphate</text>
        <dbReference type="Rhea" id="RHEA:22508"/>
        <dbReference type="Rhea" id="RHEA-COMP:17339"/>
        <dbReference type="Rhea" id="RHEA-COMP:17340"/>
        <dbReference type="ChEBI" id="CHEBI:33019"/>
        <dbReference type="ChEBI" id="CHEBI:61560"/>
        <dbReference type="ChEBI" id="CHEBI:173112"/>
        <dbReference type="EC" id="2.7.7.7"/>
    </reaction>
</comment>
<dbReference type="NCBIfam" id="NF004225">
    <property type="entry name" value="PRK05672.1"/>
    <property type="match status" value="1"/>
</dbReference>
<dbReference type="Pfam" id="PF07733">
    <property type="entry name" value="DNA_pol3_alpha"/>
    <property type="match status" value="1"/>
</dbReference>
<accession>A0A162LYE5</accession>
<dbReference type="CDD" id="cd07434">
    <property type="entry name" value="PHP_PolIIIA_DnaE2"/>
    <property type="match status" value="1"/>
</dbReference>
<dbReference type="GO" id="GO:0006281">
    <property type="term" value="P:DNA repair"/>
    <property type="evidence" value="ECO:0007669"/>
    <property type="project" value="UniProtKB-UniRule"/>
</dbReference>
<dbReference type="EMBL" id="LPZR01000013">
    <property type="protein sequence ID" value="KYO57561.1"/>
    <property type="molecule type" value="Genomic_DNA"/>
</dbReference>
<dbReference type="GO" id="GO:0003887">
    <property type="term" value="F:DNA-directed DNA polymerase activity"/>
    <property type="evidence" value="ECO:0007669"/>
    <property type="project" value="UniProtKB-UniRule"/>
</dbReference>
<protein>
    <recommendedName>
        <fullName evidence="4 13">Error-prone DNA polymerase</fullName>
        <ecNumber evidence="3 13">2.7.7.7</ecNumber>
    </recommendedName>
</protein>
<dbReference type="InterPro" id="IPR023073">
    <property type="entry name" value="DnaE2"/>
</dbReference>
<dbReference type="PANTHER" id="PTHR32294:SF4">
    <property type="entry name" value="ERROR-PRONE DNA POLYMERASE"/>
    <property type="match status" value="1"/>
</dbReference>
<dbReference type="InterPro" id="IPR004805">
    <property type="entry name" value="DnaE2/DnaE/PolC"/>
</dbReference>
<dbReference type="GO" id="GO:0006260">
    <property type="term" value="P:DNA replication"/>
    <property type="evidence" value="ECO:0007669"/>
    <property type="project" value="UniProtKB-KW"/>
</dbReference>
<dbReference type="Proteomes" id="UP000075787">
    <property type="component" value="Unassembled WGS sequence"/>
</dbReference>
<keyword evidence="5 13" id="KW-0963">Cytoplasm</keyword>
<dbReference type="GeneID" id="97241639"/>
<proteinExistence type="inferred from homology"/>
<dbReference type="InterPro" id="IPR029460">
    <property type="entry name" value="DNAPol_HHH"/>
</dbReference>
<dbReference type="AlphaFoldDB" id="A0A162LYE5"/>
<evidence type="ECO:0000256" key="1">
    <source>
        <dbReference type="ARBA" id="ARBA00004496"/>
    </source>
</evidence>
<feature type="domain" description="Polymerase/histidinol phosphatase N-terminal" evidence="14">
    <location>
        <begin position="7"/>
        <end position="74"/>
    </location>
</feature>
<evidence type="ECO:0000256" key="12">
    <source>
        <dbReference type="ARBA" id="ARBA00049244"/>
    </source>
</evidence>